<feature type="domain" description="DUF927" evidence="2">
    <location>
        <begin position="303"/>
        <end position="572"/>
    </location>
</feature>
<sequence length="891" mass="96831">MATTNVVQLPPRTIATPSRPMAPPPAPAHHADEDLDDRAVNASRKKNANAKRSQGAPKEKTPDPSKLNPTMPATSPTLADFGFMSPGPASIHVYNDANSRPLFGILRVPEDGGFQRQVIVHGTRHGIERWHLVDSADAKDAIGKAVHGGKVPLYGLDRLLARPDAPVLYMFDEYGADVAQEMLPDHVVVSGANETCLDPLSARAVTIWPDAGEAGTNAAIEAADAIKKVRYSTGESRGQTLGIDLPDNLPDGWNPAVSDPEQFGIDIASLARNPVPTEQAFRPFVIMPHGYKMSKTGLVFKGDDDVTHQVTKTPFRVVAESDLAENGAAGVILRWQNRGQTVEFVALRGQISARGSSLTKELRENKMLFPESMARLLLDFLGTVEARKFIRTVNTVGWDQGSGWERPLFVMPGGDVVGSGHSEIRFAAPNVNAAKERLKYTPSGTLDEWQEYVAARAAGNSRLVLGICLALTSPLLKVLGSVIEAGGVHIWGGNGLGKSTYSHVLTSVWGDPRKLMTELDGTKTGFENAAELASCIGLFLEELKNDDKGINKEIGRIIYMWANRKGGLRSGPNIALRETKEFDIMFCSTGEYHLKTVIETSGGTYTGGIEARMTSIKAEPDGSGYGLLDTIHDAHTSKAFVDRMKDDCECYHGTAGRHFVARLIEDLTQTGRESIRQWFAESIELFIDDYVPAGADKMIHRVAKRFAVMATVGELALEYGTLPWAKGEAFRGVGACFQSWLADRGGLGAREDILAVQQVRRFIEQHRFSRFEDVDAARTAIGTTGKEGADCYLSNVRDAVGFRELTRDSDGTEAYSYYVQAEQWKNAVCKGIDSTRAAKAVRDAGALQTGAGRNLTMKKMIPGVGKVRVYVITPAIMRAGDADDADDDDQE</sequence>
<reference evidence="3 4" key="1">
    <citation type="submission" date="2020-04" db="EMBL/GenBank/DDBJ databases">
        <title>Description of novel Gluconacetobacter.</title>
        <authorList>
            <person name="Sombolestani A."/>
        </authorList>
    </citation>
    <scope>NUCLEOTIDE SEQUENCE [LARGE SCALE GENOMIC DNA]</scope>
    <source>
        <strain evidence="3 4">LMG 19747</strain>
    </source>
</reference>
<gene>
    <name evidence="3" type="ORF">HLH48_02180</name>
</gene>
<evidence type="ECO:0000313" key="3">
    <source>
        <dbReference type="EMBL" id="MBB2158992.1"/>
    </source>
</evidence>
<evidence type="ECO:0000313" key="4">
    <source>
        <dbReference type="Proteomes" id="UP000589085"/>
    </source>
</evidence>
<protein>
    <submittedName>
        <fullName evidence="3">DUF927 domain-containing protein</fullName>
    </submittedName>
</protein>
<evidence type="ECO:0000259" key="2">
    <source>
        <dbReference type="Pfam" id="PF06048"/>
    </source>
</evidence>
<dbReference type="Pfam" id="PF06048">
    <property type="entry name" value="DUF927"/>
    <property type="match status" value="1"/>
</dbReference>
<dbReference type="AlphaFoldDB" id="A0A7W4IA39"/>
<name>A0A7W4IA39_9PROT</name>
<proteinExistence type="predicted"/>
<accession>A0A7W4IA39</accession>
<comment type="caution">
    <text evidence="3">The sequence shown here is derived from an EMBL/GenBank/DDBJ whole genome shotgun (WGS) entry which is preliminary data.</text>
</comment>
<dbReference type="Proteomes" id="UP000589085">
    <property type="component" value="Unassembled WGS sequence"/>
</dbReference>
<evidence type="ECO:0000256" key="1">
    <source>
        <dbReference type="SAM" id="MobiDB-lite"/>
    </source>
</evidence>
<dbReference type="EMBL" id="JABEQJ010000002">
    <property type="protein sequence ID" value="MBB2158992.1"/>
    <property type="molecule type" value="Genomic_DNA"/>
</dbReference>
<feature type="region of interest" description="Disordered" evidence="1">
    <location>
        <begin position="1"/>
        <end position="74"/>
    </location>
</feature>
<dbReference type="InterPro" id="IPR009270">
    <property type="entry name" value="DUF927"/>
</dbReference>
<organism evidence="3 4">
    <name type="scientific">Gluconacetobacter sacchari</name>
    <dbReference type="NCBI Taxonomy" id="92759"/>
    <lineage>
        <taxon>Bacteria</taxon>
        <taxon>Pseudomonadati</taxon>
        <taxon>Pseudomonadota</taxon>
        <taxon>Alphaproteobacteria</taxon>
        <taxon>Acetobacterales</taxon>
        <taxon>Acetobacteraceae</taxon>
        <taxon>Gluconacetobacter</taxon>
    </lineage>
</organism>
<dbReference type="RefSeq" id="WP_182995862.1">
    <property type="nucleotide sequence ID" value="NZ_JABEQJ010000002.1"/>
</dbReference>